<keyword evidence="2 7" id="KW-0645">Protease</keyword>
<dbReference type="Proteomes" id="UP000248021">
    <property type="component" value="Unassembled WGS sequence"/>
</dbReference>
<reference evidence="9 10" key="1">
    <citation type="submission" date="2018-05" db="EMBL/GenBank/DDBJ databases">
        <title>Genomic Encyclopedia of Type Strains, Phase IV (KMG-IV): sequencing the most valuable type-strain genomes for metagenomic binning, comparative biology and taxonomic classification.</title>
        <authorList>
            <person name="Goeker M."/>
        </authorList>
    </citation>
    <scope>NUCLEOTIDE SEQUENCE [LARGE SCALE GENOMIC DNA]</scope>
    <source>
        <strain evidence="9 10">DSM 6462</strain>
    </source>
</reference>
<evidence type="ECO:0000256" key="2">
    <source>
        <dbReference type="ARBA" id="ARBA00022670"/>
    </source>
</evidence>
<dbReference type="RefSeq" id="WP_110375326.1">
    <property type="nucleotide sequence ID" value="NZ_JAHBRY010000001.1"/>
</dbReference>
<keyword evidence="4 7" id="KW-0378">Hydrolase</keyword>
<dbReference type="GO" id="GO:0006508">
    <property type="term" value="P:proteolysis"/>
    <property type="evidence" value="ECO:0007669"/>
    <property type="project" value="UniProtKB-KW"/>
</dbReference>
<dbReference type="PANTHER" id="PTHR43660">
    <property type="entry name" value="DIPEPTIDYL CARBOXYPEPTIDASE"/>
    <property type="match status" value="1"/>
</dbReference>
<evidence type="ECO:0000313" key="10">
    <source>
        <dbReference type="Proteomes" id="UP000248021"/>
    </source>
</evidence>
<dbReference type="SUPFAM" id="SSF55486">
    <property type="entry name" value="Metalloproteases ('zincins'), catalytic domain"/>
    <property type="match status" value="1"/>
</dbReference>
<dbReference type="GO" id="GO:0046872">
    <property type="term" value="F:metal ion binding"/>
    <property type="evidence" value="ECO:0007669"/>
    <property type="project" value="UniProtKB-UniRule"/>
</dbReference>
<feature type="domain" description="Peptidase M3A/M3B catalytic" evidence="8">
    <location>
        <begin position="241"/>
        <end position="688"/>
    </location>
</feature>
<evidence type="ECO:0000256" key="7">
    <source>
        <dbReference type="RuleBase" id="RU003435"/>
    </source>
</evidence>
<evidence type="ECO:0000256" key="6">
    <source>
        <dbReference type="ARBA" id="ARBA00023049"/>
    </source>
</evidence>
<accession>A0A2V3U4Y8</accession>
<dbReference type="Pfam" id="PF01432">
    <property type="entry name" value="Peptidase_M3"/>
    <property type="match status" value="1"/>
</dbReference>
<dbReference type="GO" id="GO:0004222">
    <property type="term" value="F:metalloendopeptidase activity"/>
    <property type="evidence" value="ECO:0007669"/>
    <property type="project" value="InterPro"/>
</dbReference>
<dbReference type="InterPro" id="IPR001567">
    <property type="entry name" value="Pept_M3A_M3B_dom"/>
</dbReference>
<dbReference type="InterPro" id="IPR034005">
    <property type="entry name" value="M3A_DCP"/>
</dbReference>
<name>A0A2V3U4Y8_9HYPH</name>
<dbReference type="EMBL" id="QJJK01000006">
    <property type="protein sequence ID" value="PXW58010.1"/>
    <property type="molecule type" value="Genomic_DNA"/>
</dbReference>
<comment type="similarity">
    <text evidence="1 7">Belongs to the peptidase M3 family.</text>
</comment>
<evidence type="ECO:0000256" key="4">
    <source>
        <dbReference type="ARBA" id="ARBA00022801"/>
    </source>
</evidence>
<dbReference type="OrthoDB" id="9773538at2"/>
<dbReference type="GO" id="GO:0004180">
    <property type="term" value="F:carboxypeptidase activity"/>
    <property type="evidence" value="ECO:0007669"/>
    <property type="project" value="TreeGrafter"/>
</dbReference>
<dbReference type="Gene3D" id="1.10.1370.40">
    <property type="match status" value="1"/>
</dbReference>
<dbReference type="InterPro" id="IPR045090">
    <property type="entry name" value="Pept_M3A_M3B"/>
</dbReference>
<dbReference type="Gene3D" id="1.10.1370.10">
    <property type="entry name" value="Neurolysin, domain 3"/>
    <property type="match status" value="1"/>
</dbReference>
<comment type="cofactor">
    <cofactor evidence="7">
        <name>Zn(2+)</name>
        <dbReference type="ChEBI" id="CHEBI:29105"/>
    </cofactor>
    <text evidence="7">Binds 1 zinc ion.</text>
</comment>
<organism evidence="9 10">
    <name type="scientific">Chelatococcus asaccharovorans</name>
    <dbReference type="NCBI Taxonomy" id="28210"/>
    <lineage>
        <taxon>Bacteria</taxon>
        <taxon>Pseudomonadati</taxon>
        <taxon>Pseudomonadota</taxon>
        <taxon>Alphaproteobacteria</taxon>
        <taxon>Hyphomicrobiales</taxon>
        <taxon>Chelatococcaceae</taxon>
        <taxon>Chelatococcus</taxon>
    </lineage>
</organism>
<dbReference type="InterPro" id="IPR024079">
    <property type="entry name" value="MetalloPept_cat_dom_sf"/>
</dbReference>
<dbReference type="GO" id="GO:0005829">
    <property type="term" value="C:cytosol"/>
    <property type="evidence" value="ECO:0007669"/>
    <property type="project" value="TreeGrafter"/>
</dbReference>
<keyword evidence="6 7" id="KW-0482">Metalloprotease</keyword>
<gene>
    <name evidence="9" type="ORF">C7450_106183</name>
</gene>
<keyword evidence="5 7" id="KW-0862">Zinc</keyword>
<keyword evidence="3 7" id="KW-0479">Metal-binding</keyword>
<protein>
    <submittedName>
        <fullName evidence="9">Peptidyl-dipeptidase Dcp</fullName>
    </submittedName>
</protein>
<keyword evidence="10" id="KW-1185">Reference proteome</keyword>
<proteinExistence type="inferred from homology"/>
<dbReference type="CDD" id="cd06456">
    <property type="entry name" value="M3A_DCP"/>
    <property type="match status" value="1"/>
</dbReference>
<dbReference type="AlphaFoldDB" id="A0A2V3U4Y8"/>
<evidence type="ECO:0000256" key="5">
    <source>
        <dbReference type="ARBA" id="ARBA00022833"/>
    </source>
</evidence>
<evidence type="ECO:0000313" key="9">
    <source>
        <dbReference type="EMBL" id="PXW58010.1"/>
    </source>
</evidence>
<dbReference type="PANTHER" id="PTHR43660:SF1">
    <property type="entry name" value="DIPEPTIDYL CARBOXYPEPTIDASE"/>
    <property type="match status" value="1"/>
</dbReference>
<dbReference type="FunFam" id="3.40.390.10:FF:000009">
    <property type="entry name" value="Oligopeptidase A"/>
    <property type="match status" value="1"/>
</dbReference>
<comment type="caution">
    <text evidence="9">The sequence shown here is derived from an EMBL/GenBank/DDBJ whole genome shotgun (WGS) entry which is preliminary data.</text>
</comment>
<sequence>MTDRLPDTPVAQVEPANPLLATWETPFGVPPFARIKPEHFEPAFQAALAEHEAEIGRIATNPDEADFDNTVAALERSGRRLTRVAAVFYNLTGAHTNKDLEAIDRAISPMLAGHRNAVYQNAALFRRLEAVAATAKGVTSAEEAQVLDRYRKAFVRAGAGLEPAAKARLGEIAKRLALIGTEFAQNVLADESAYSLVLEGEADLAGLPDFLRDAAAQAASERGHDGRHVITLSRSSVEPFLMFSARRDLREKAFKAWIARGEAGETDNRGLIAEMVQLRAERAKLLGFPTFADFRLDDSMAKTPSAARALLDSVWKPALRRAEAERAALEARMAADGVNGPLKPWDWRYYAEQVRKAEFDLDESETKPYFQLDAIIDAAFHVAHKLFGLSFAERRDLSLYHRDVRAFDVKNAAGEVVGLFLGDYFSRASKRSGAWMSSFRTQEKFDGDVKPIIVNVMNFAKAREGEPTLLSFDDARTLFHEFGHALHGLLSDVDYPTIAGTNVARDFVEFPSQLFEHWLEQPEILKRFALNYRTGEPMPDALIARILASRTFGQGFATVEYAASALVDLDFHSVTSADTLDVAAFEKASLARIGMPEAIVMRHRPAHFTHVFAGDGYSSAYYSYLWSEVLDADGFGAFEEAGDIFDPATARRLKQFVYSAGYRQAPDAAYRAFRGRDPDPTALLRKRGLAEV</sequence>
<evidence type="ECO:0000259" key="8">
    <source>
        <dbReference type="Pfam" id="PF01432"/>
    </source>
</evidence>
<dbReference type="InterPro" id="IPR024077">
    <property type="entry name" value="Neurolysin/TOP_dom2"/>
</dbReference>
<dbReference type="Gene3D" id="3.40.390.10">
    <property type="entry name" value="Collagenase (Catalytic Domain)"/>
    <property type="match status" value="1"/>
</dbReference>
<evidence type="ECO:0000256" key="1">
    <source>
        <dbReference type="ARBA" id="ARBA00006040"/>
    </source>
</evidence>
<evidence type="ECO:0000256" key="3">
    <source>
        <dbReference type="ARBA" id="ARBA00022723"/>
    </source>
</evidence>